<evidence type="ECO:0000256" key="2">
    <source>
        <dbReference type="ARBA" id="ARBA00023125"/>
    </source>
</evidence>
<dbReference type="PANTHER" id="PTHR30055:SF151">
    <property type="entry name" value="TRANSCRIPTIONAL REGULATORY PROTEIN"/>
    <property type="match status" value="1"/>
</dbReference>
<keyword evidence="2 4" id="KW-0238">DNA-binding</keyword>
<dbReference type="RefSeq" id="WP_168150836.1">
    <property type="nucleotide sequence ID" value="NZ_JAAWVT010000001.1"/>
</dbReference>
<dbReference type="SUPFAM" id="SSF48498">
    <property type="entry name" value="Tetracyclin repressor-like, C-terminal domain"/>
    <property type="match status" value="1"/>
</dbReference>
<dbReference type="InterPro" id="IPR001647">
    <property type="entry name" value="HTH_TetR"/>
</dbReference>
<reference evidence="6 7" key="1">
    <citation type="submission" date="2020-04" db="EMBL/GenBank/DDBJ databases">
        <title>Paeniglutamicibacter sp. ANT13_2, a novel actinomycete isolated from sediment in Antarctica.</title>
        <authorList>
            <person name="Sakdapetsiri C."/>
            <person name="Pinyakong O."/>
        </authorList>
    </citation>
    <scope>NUCLEOTIDE SEQUENCE [LARGE SCALE GENOMIC DNA]</scope>
    <source>
        <strain evidence="6 7">ANT13_2</strain>
    </source>
</reference>
<dbReference type="EMBL" id="JAAWVT010000001">
    <property type="protein sequence ID" value="NKG19952.1"/>
    <property type="molecule type" value="Genomic_DNA"/>
</dbReference>
<dbReference type="InterPro" id="IPR009057">
    <property type="entry name" value="Homeodomain-like_sf"/>
</dbReference>
<keyword evidence="7" id="KW-1185">Reference proteome</keyword>
<sequence>MSGKSSTGKPAKAPLDREVFVEAAFRLASRPHTLTLTYRDLGKEVGVDPTAIYRHFQSKESLMEELLDRLYKMAHARMTTPTAQWEDCLTEFAGATLDTFLEYPAIAVTATSLTTRGQGELDSIELMLACFSEAGLEGRALAEQYAIFGAYVLASAAGLARDHAESADSDSHEWFTGPLFADPSRHPLVASLREEILALDHREIFLAGVRQIIGAAKATSPA</sequence>
<feature type="domain" description="HTH tetR-type" evidence="5">
    <location>
        <begin position="14"/>
        <end position="74"/>
    </location>
</feature>
<evidence type="ECO:0000313" key="7">
    <source>
        <dbReference type="Proteomes" id="UP000746595"/>
    </source>
</evidence>
<organism evidence="6 7">
    <name type="scientific">Paeniglutamicibacter terrestris</name>
    <dbReference type="NCBI Taxonomy" id="2723403"/>
    <lineage>
        <taxon>Bacteria</taxon>
        <taxon>Bacillati</taxon>
        <taxon>Actinomycetota</taxon>
        <taxon>Actinomycetes</taxon>
        <taxon>Micrococcales</taxon>
        <taxon>Micrococcaceae</taxon>
        <taxon>Paeniglutamicibacter</taxon>
    </lineage>
</organism>
<proteinExistence type="predicted"/>
<dbReference type="SUPFAM" id="SSF46689">
    <property type="entry name" value="Homeodomain-like"/>
    <property type="match status" value="1"/>
</dbReference>
<dbReference type="PROSITE" id="PS50977">
    <property type="entry name" value="HTH_TETR_2"/>
    <property type="match status" value="1"/>
</dbReference>
<dbReference type="Proteomes" id="UP000746595">
    <property type="component" value="Unassembled WGS sequence"/>
</dbReference>
<accession>A0ABX1G3B1</accession>
<dbReference type="Gene3D" id="1.10.10.60">
    <property type="entry name" value="Homeodomain-like"/>
    <property type="match status" value="1"/>
</dbReference>
<evidence type="ECO:0000256" key="3">
    <source>
        <dbReference type="ARBA" id="ARBA00023163"/>
    </source>
</evidence>
<dbReference type="InterPro" id="IPR050109">
    <property type="entry name" value="HTH-type_TetR-like_transc_reg"/>
</dbReference>
<keyword evidence="3" id="KW-0804">Transcription</keyword>
<keyword evidence="1" id="KW-0805">Transcription regulation</keyword>
<evidence type="ECO:0000313" key="6">
    <source>
        <dbReference type="EMBL" id="NKG19952.1"/>
    </source>
</evidence>
<gene>
    <name evidence="6" type="ORF">HED64_04400</name>
</gene>
<dbReference type="Pfam" id="PF00440">
    <property type="entry name" value="TetR_N"/>
    <property type="match status" value="1"/>
</dbReference>
<evidence type="ECO:0000256" key="1">
    <source>
        <dbReference type="ARBA" id="ARBA00023015"/>
    </source>
</evidence>
<dbReference type="InterPro" id="IPR036271">
    <property type="entry name" value="Tet_transcr_reg_TetR-rel_C_sf"/>
</dbReference>
<dbReference type="Pfam" id="PF02909">
    <property type="entry name" value="TetR_C_1"/>
    <property type="match status" value="1"/>
</dbReference>
<feature type="DNA-binding region" description="H-T-H motif" evidence="4">
    <location>
        <begin position="37"/>
        <end position="56"/>
    </location>
</feature>
<dbReference type="PANTHER" id="PTHR30055">
    <property type="entry name" value="HTH-TYPE TRANSCRIPTIONAL REGULATOR RUTR"/>
    <property type="match status" value="1"/>
</dbReference>
<dbReference type="InterPro" id="IPR004111">
    <property type="entry name" value="Repressor_TetR_C"/>
</dbReference>
<protein>
    <submittedName>
        <fullName evidence="6">TetR/AcrR family transcriptional regulator</fullName>
    </submittedName>
</protein>
<name>A0ABX1G3B1_9MICC</name>
<comment type="caution">
    <text evidence="6">The sequence shown here is derived from an EMBL/GenBank/DDBJ whole genome shotgun (WGS) entry which is preliminary data.</text>
</comment>
<evidence type="ECO:0000256" key="4">
    <source>
        <dbReference type="PROSITE-ProRule" id="PRU00335"/>
    </source>
</evidence>
<dbReference type="Gene3D" id="1.10.357.10">
    <property type="entry name" value="Tetracycline Repressor, domain 2"/>
    <property type="match status" value="1"/>
</dbReference>
<evidence type="ECO:0000259" key="5">
    <source>
        <dbReference type="PROSITE" id="PS50977"/>
    </source>
</evidence>